<dbReference type="SUPFAM" id="SSF88659">
    <property type="entry name" value="Sigma3 and sigma4 domains of RNA polymerase sigma factors"/>
    <property type="match status" value="1"/>
</dbReference>
<dbReference type="Pfam" id="PF04542">
    <property type="entry name" value="Sigma70_r2"/>
    <property type="match status" value="1"/>
</dbReference>
<feature type="domain" description="RNA polymerase sigma factor 70 region 4 type 2" evidence="7">
    <location>
        <begin position="116"/>
        <end position="166"/>
    </location>
</feature>
<dbReference type="GO" id="GO:0006352">
    <property type="term" value="P:DNA-templated transcription initiation"/>
    <property type="evidence" value="ECO:0007669"/>
    <property type="project" value="InterPro"/>
</dbReference>
<reference evidence="8" key="1">
    <citation type="journal article" date="2014" name="Int. J. Syst. Evol. Microbiol.">
        <title>Complete genome of a new Firmicutes species belonging to the dominant human colonic microbiota ('Ruminococcus bicirculans') reveals two chromosomes and a selective capacity to utilize plant glucans.</title>
        <authorList>
            <consortium name="NISC Comparative Sequencing Program"/>
            <person name="Wegmann U."/>
            <person name="Louis P."/>
            <person name="Goesmann A."/>
            <person name="Henrissat B."/>
            <person name="Duncan S.H."/>
            <person name="Flint H.J."/>
        </authorList>
    </citation>
    <scope>NUCLEOTIDE SEQUENCE</scope>
    <source>
        <strain evidence="8">JCM 10667</strain>
    </source>
</reference>
<evidence type="ECO:0000313" key="11">
    <source>
        <dbReference type="Proteomes" id="UP001501427"/>
    </source>
</evidence>
<dbReference type="Gene3D" id="1.10.1740.10">
    <property type="match status" value="1"/>
</dbReference>
<comment type="caution">
    <text evidence="9">The sequence shown here is derived from an EMBL/GenBank/DDBJ whole genome shotgun (WGS) entry which is preliminary data.</text>
</comment>
<keyword evidence="3" id="KW-0731">Sigma factor</keyword>
<feature type="domain" description="RNA polymerase sigma-70 region 2" evidence="6">
    <location>
        <begin position="21"/>
        <end position="87"/>
    </location>
</feature>
<dbReference type="SUPFAM" id="SSF88946">
    <property type="entry name" value="Sigma2 domain of RNA polymerase sigma factors"/>
    <property type="match status" value="1"/>
</dbReference>
<dbReference type="EMBL" id="JACHMV010000001">
    <property type="protein sequence ID" value="MBB4778941.1"/>
    <property type="molecule type" value="Genomic_DNA"/>
</dbReference>
<feature type="region of interest" description="Disordered" evidence="5">
    <location>
        <begin position="173"/>
        <end position="192"/>
    </location>
</feature>
<name>A0A7W7N1D9_9ACTN</name>
<reference evidence="9 10" key="3">
    <citation type="submission" date="2020-08" db="EMBL/GenBank/DDBJ databases">
        <title>Sequencing the genomes of 1000 actinobacteria strains.</title>
        <authorList>
            <person name="Klenk H.-P."/>
        </authorList>
    </citation>
    <scope>NUCLEOTIDE SEQUENCE [LARGE SCALE GENOMIC DNA]</scope>
    <source>
        <strain evidence="9 10">DSM 44772</strain>
    </source>
</reference>
<evidence type="ECO:0000256" key="3">
    <source>
        <dbReference type="ARBA" id="ARBA00023082"/>
    </source>
</evidence>
<reference evidence="11" key="2">
    <citation type="journal article" date="2019" name="Int. J. Syst. Evol. Microbiol.">
        <title>The Global Catalogue of Microorganisms (GCM) 10K type strain sequencing project: providing services to taxonomists for standard genome sequencing and annotation.</title>
        <authorList>
            <consortium name="The Broad Institute Genomics Platform"/>
            <consortium name="The Broad Institute Genome Sequencing Center for Infectious Disease"/>
            <person name="Wu L."/>
            <person name="Ma J."/>
        </authorList>
    </citation>
    <scope>NUCLEOTIDE SEQUENCE [LARGE SCALE GENOMIC DNA]</scope>
    <source>
        <strain evidence="11">JCM 10667</strain>
    </source>
</reference>
<accession>A0A7W7N1D9</accession>
<dbReference type="InterPro" id="IPR036388">
    <property type="entry name" value="WH-like_DNA-bd_sf"/>
</dbReference>
<comment type="similarity">
    <text evidence="1">Belongs to the sigma-70 factor family. ECF subfamily.</text>
</comment>
<evidence type="ECO:0000259" key="6">
    <source>
        <dbReference type="Pfam" id="PF04542"/>
    </source>
</evidence>
<dbReference type="AlphaFoldDB" id="A0A7W7N1D9"/>
<sequence length="192" mass="21126">MRDPTIGAAMGDRREARFEALYAATYEPILGYVLRRCPSPDDAADVVAETFTIAWRRLDDIPPGDTARLWLYGVARRVLANHWRGEAQRRRRTTSLRHDLRDEIAAVAADPVEASAIAEAFRDLSDDDRELLGLVAWEGLDHAAVAAVLGCSAGAARVRLHRARKRFSRALRSARSESMAMGPHVPSANGAP</sequence>
<dbReference type="PANTHER" id="PTHR43133">
    <property type="entry name" value="RNA POLYMERASE ECF-TYPE SIGMA FACTO"/>
    <property type="match status" value="1"/>
</dbReference>
<dbReference type="Proteomes" id="UP001501427">
    <property type="component" value="Unassembled WGS sequence"/>
</dbReference>
<evidence type="ECO:0000256" key="1">
    <source>
        <dbReference type="ARBA" id="ARBA00010641"/>
    </source>
</evidence>
<dbReference type="InterPro" id="IPR014284">
    <property type="entry name" value="RNA_pol_sigma-70_dom"/>
</dbReference>
<keyword evidence="11" id="KW-1185">Reference proteome</keyword>
<dbReference type="Gene3D" id="1.10.10.10">
    <property type="entry name" value="Winged helix-like DNA-binding domain superfamily/Winged helix DNA-binding domain"/>
    <property type="match status" value="1"/>
</dbReference>
<dbReference type="InterPro" id="IPR007627">
    <property type="entry name" value="RNA_pol_sigma70_r2"/>
</dbReference>
<evidence type="ECO:0000259" key="7">
    <source>
        <dbReference type="Pfam" id="PF08281"/>
    </source>
</evidence>
<evidence type="ECO:0000256" key="5">
    <source>
        <dbReference type="SAM" id="MobiDB-lite"/>
    </source>
</evidence>
<keyword evidence="4" id="KW-0804">Transcription</keyword>
<protein>
    <submittedName>
        <fullName evidence="9">RNA polymerase sigma-70 factor (ECF subfamily)</fullName>
    </submittedName>
    <submittedName>
        <fullName evidence="8">Sigma-70 family RNA polymerase sigma factor</fullName>
    </submittedName>
</protein>
<gene>
    <name evidence="9" type="ORF">F4557_007359</name>
    <name evidence="8" type="ORF">GCM10009546_13690</name>
</gene>
<keyword evidence="2" id="KW-0805">Transcription regulation</keyword>
<evidence type="ECO:0000313" key="8">
    <source>
        <dbReference type="EMBL" id="GAA0552953.1"/>
    </source>
</evidence>
<dbReference type="InterPro" id="IPR039425">
    <property type="entry name" value="RNA_pol_sigma-70-like"/>
</dbReference>
<evidence type="ECO:0000256" key="2">
    <source>
        <dbReference type="ARBA" id="ARBA00023015"/>
    </source>
</evidence>
<dbReference type="Pfam" id="PF08281">
    <property type="entry name" value="Sigma70_r4_2"/>
    <property type="match status" value="1"/>
</dbReference>
<evidence type="ECO:0000313" key="10">
    <source>
        <dbReference type="Proteomes" id="UP000549343"/>
    </source>
</evidence>
<dbReference type="InterPro" id="IPR013324">
    <property type="entry name" value="RNA_pol_sigma_r3/r4-like"/>
</dbReference>
<dbReference type="CDD" id="cd06171">
    <property type="entry name" value="Sigma70_r4"/>
    <property type="match status" value="1"/>
</dbReference>
<dbReference type="EMBL" id="BAAAHD010000012">
    <property type="protein sequence ID" value="GAA0552953.1"/>
    <property type="molecule type" value="Genomic_DNA"/>
</dbReference>
<dbReference type="InterPro" id="IPR013249">
    <property type="entry name" value="RNA_pol_sigma70_r4_t2"/>
</dbReference>
<reference evidence="8" key="4">
    <citation type="submission" date="2023-12" db="EMBL/GenBank/DDBJ databases">
        <authorList>
            <person name="Sun Q."/>
            <person name="Inoue M."/>
        </authorList>
    </citation>
    <scope>NUCLEOTIDE SEQUENCE</scope>
    <source>
        <strain evidence="8">JCM 10667</strain>
    </source>
</reference>
<dbReference type="InterPro" id="IPR013325">
    <property type="entry name" value="RNA_pol_sigma_r2"/>
</dbReference>
<evidence type="ECO:0000256" key="4">
    <source>
        <dbReference type="ARBA" id="ARBA00023163"/>
    </source>
</evidence>
<dbReference type="Proteomes" id="UP000549343">
    <property type="component" value="Unassembled WGS sequence"/>
</dbReference>
<evidence type="ECO:0000313" key="9">
    <source>
        <dbReference type="EMBL" id="MBB4778941.1"/>
    </source>
</evidence>
<dbReference type="PANTHER" id="PTHR43133:SF25">
    <property type="entry name" value="RNA POLYMERASE SIGMA FACTOR RFAY-RELATED"/>
    <property type="match status" value="1"/>
</dbReference>
<proteinExistence type="inferred from homology"/>
<dbReference type="NCBIfam" id="TIGR02937">
    <property type="entry name" value="sigma70-ECF"/>
    <property type="match status" value="1"/>
</dbReference>
<dbReference type="GO" id="GO:0016987">
    <property type="term" value="F:sigma factor activity"/>
    <property type="evidence" value="ECO:0007669"/>
    <property type="project" value="UniProtKB-KW"/>
</dbReference>
<dbReference type="GO" id="GO:0003677">
    <property type="term" value="F:DNA binding"/>
    <property type="evidence" value="ECO:0007669"/>
    <property type="project" value="InterPro"/>
</dbReference>
<organism evidence="9 10">
    <name type="scientific">Actinomadura livida</name>
    <dbReference type="NCBI Taxonomy" id="79909"/>
    <lineage>
        <taxon>Bacteria</taxon>
        <taxon>Bacillati</taxon>
        <taxon>Actinomycetota</taxon>
        <taxon>Actinomycetes</taxon>
        <taxon>Streptosporangiales</taxon>
        <taxon>Thermomonosporaceae</taxon>
        <taxon>Actinomadura</taxon>
    </lineage>
</organism>
<dbReference type="RefSeq" id="WP_229808661.1">
    <property type="nucleotide sequence ID" value="NZ_BAAAHD010000012.1"/>
</dbReference>